<gene>
    <name evidence="1" type="ORF">H5410_033054</name>
</gene>
<organism evidence="1 2">
    <name type="scientific">Solanum commersonii</name>
    <name type="common">Commerson's wild potato</name>
    <name type="synonym">Commerson's nightshade</name>
    <dbReference type="NCBI Taxonomy" id="4109"/>
    <lineage>
        <taxon>Eukaryota</taxon>
        <taxon>Viridiplantae</taxon>
        <taxon>Streptophyta</taxon>
        <taxon>Embryophyta</taxon>
        <taxon>Tracheophyta</taxon>
        <taxon>Spermatophyta</taxon>
        <taxon>Magnoliopsida</taxon>
        <taxon>eudicotyledons</taxon>
        <taxon>Gunneridae</taxon>
        <taxon>Pentapetalae</taxon>
        <taxon>asterids</taxon>
        <taxon>lamiids</taxon>
        <taxon>Solanales</taxon>
        <taxon>Solanaceae</taxon>
        <taxon>Solanoideae</taxon>
        <taxon>Solaneae</taxon>
        <taxon>Solanum</taxon>
    </lineage>
</organism>
<accession>A0A9J5YRF7</accession>
<dbReference type="PANTHER" id="PTHR46238:SF8">
    <property type="entry name" value="ENDONUCLEASE_EXONUCLEASE_PHOSPHATASE DOMAIN-CONTAINING PROTEIN"/>
    <property type="match status" value="1"/>
</dbReference>
<dbReference type="AlphaFoldDB" id="A0A9J5YRF7"/>
<name>A0A9J5YRF7_SOLCO</name>
<proteinExistence type="predicted"/>
<protein>
    <submittedName>
        <fullName evidence="1">Uncharacterized protein</fullName>
    </submittedName>
</protein>
<comment type="caution">
    <text evidence="1">The sequence shown here is derived from an EMBL/GenBank/DDBJ whole genome shotgun (WGS) entry which is preliminary data.</text>
</comment>
<dbReference type="OrthoDB" id="1305822at2759"/>
<sequence length="179" mass="21311">MACSTLVLMWVLWSERTRRPFEEKEHEDGILLIDETGGEVNAKLEVWRQTLKSKRVQVIQKKGSFNYLEFNIQSKGEIDDDLAYHIGAGWMTWRLASGVLYDKKKIKVVKMRMLRYMYGHTRRAKIRNNVMRDKVEVASIEDKMQEARRCTNAPVRKWERLVMNGFRRGRGRPRKYRES</sequence>
<dbReference type="Proteomes" id="UP000824120">
    <property type="component" value="Chromosome 6"/>
</dbReference>
<keyword evidence="2" id="KW-1185">Reference proteome</keyword>
<reference evidence="1 2" key="1">
    <citation type="submission" date="2020-09" db="EMBL/GenBank/DDBJ databases">
        <title>De no assembly of potato wild relative species, Solanum commersonii.</title>
        <authorList>
            <person name="Cho K."/>
        </authorList>
    </citation>
    <scope>NUCLEOTIDE SEQUENCE [LARGE SCALE GENOMIC DNA]</scope>
    <source>
        <strain evidence="1">LZ3.2</strain>
        <tissue evidence="1">Leaf</tissue>
    </source>
</reference>
<evidence type="ECO:0000313" key="2">
    <source>
        <dbReference type="Proteomes" id="UP000824120"/>
    </source>
</evidence>
<dbReference type="PANTHER" id="PTHR46238">
    <property type="entry name" value="REVERSE TRANSCRIPTASE DOMAIN-CONTAINING PROTEIN"/>
    <property type="match status" value="1"/>
</dbReference>
<evidence type="ECO:0000313" key="1">
    <source>
        <dbReference type="EMBL" id="KAG5601684.1"/>
    </source>
</evidence>
<dbReference type="EMBL" id="JACXVP010000006">
    <property type="protein sequence ID" value="KAG5601684.1"/>
    <property type="molecule type" value="Genomic_DNA"/>
</dbReference>